<evidence type="ECO:0000313" key="1">
    <source>
        <dbReference type="EMBL" id="RDI46023.1"/>
    </source>
</evidence>
<protein>
    <submittedName>
        <fullName evidence="1">Uncharacterized protein</fullName>
    </submittedName>
</protein>
<reference evidence="1 2" key="1">
    <citation type="submission" date="2018-07" db="EMBL/GenBank/DDBJ databases">
        <title>Genomic Encyclopedia of Type Strains, Phase IV (KMG-IV): sequencing the most valuable type-strain genomes for metagenomic binning, comparative biology and taxonomic classification.</title>
        <authorList>
            <person name="Goeker M."/>
        </authorList>
    </citation>
    <scope>NUCLEOTIDE SEQUENCE [LARGE SCALE GENOMIC DNA]</scope>
    <source>
        <strain evidence="1 2">DSM 16500</strain>
    </source>
</reference>
<keyword evidence="2" id="KW-1185">Reference proteome</keyword>
<dbReference type="AlphaFoldDB" id="A0A370GVS0"/>
<sequence length="111" mass="12850">MLVGKIVSKVDEIEKIIADLLVNQPEGSSVAKELIKLGGELRMLELNIKSLAKIKFRDIDNNITSINFYLNNLSGLLSKKDYLSLLTRIESIKGNLFFKRIFYYLFNFNWF</sequence>
<proteinExistence type="predicted"/>
<dbReference type="Proteomes" id="UP000254720">
    <property type="component" value="Unassembled WGS sequence"/>
</dbReference>
<evidence type="ECO:0000313" key="2">
    <source>
        <dbReference type="Proteomes" id="UP000254720"/>
    </source>
</evidence>
<organism evidence="1 2">
    <name type="scientific">Aquicella lusitana</name>
    <dbReference type="NCBI Taxonomy" id="254246"/>
    <lineage>
        <taxon>Bacteria</taxon>
        <taxon>Pseudomonadati</taxon>
        <taxon>Pseudomonadota</taxon>
        <taxon>Gammaproteobacteria</taxon>
        <taxon>Legionellales</taxon>
        <taxon>Coxiellaceae</taxon>
        <taxon>Aquicella</taxon>
    </lineage>
</organism>
<comment type="caution">
    <text evidence="1">The sequence shown here is derived from an EMBL/GenBank/DDBJ whole genome shotgun (WGS) entry which is preliminary data.</text>
</comment>
<dbReference type="EMBL" id="QQAX01000006">
    <property type="protein sequence ID" value="RDI46023.1"/>
    <property type="molecule type" value="Genomic_DNA"/>
</dbReference>
<accession>A0A370GVS0</accession>
<name>A0A370GVS0_9COXI</name>
<gene>
    <name evidence="1" type="ORF">C8D86_10627</name>
</gene>